<accession>A0A4Y2RB30</accession>
<organism evidence="1 2">
    <name type="scientific">Araneus ventricosus</name>
    <name type="common">Orbweaver spider</name>
    <name type="synonym">Epeira ventricosa</name>
    <dbReference type="NCBI Taxonomy" id="182803"/>
    <lineage>
        <taxon>Eukaryota</taxon>
        <taxon>Metazoa</taxon>
        <taxon>Ecdysozoa</taxon>
        <taxon>Arthropoda</taxon>
        <taxon>Chelicerata</taxon>
        <taxon>Arachnida</taxon>
        <taxon>Araneae</taxon>
        <taxon>Araneomorphae</taxon>
        <taxon>Entelegynae</taxon>
        <taxon>Araneoidea</taxon>
        <taxon>Araneidae</taxon>
        <taxon>Araneus</taxon>
    </lineage>
</organism>
<dbReference type="EMBL" id="BGPR01016335">
    <property type="protein sequence ID" value="GBN72620.1"/>
    <property type="molecule type" value="Genomic_DNA"/>
</dbReference>
<protein>
    <submittedName>
        <fullName evidence="1">Uncharacterized protein</fullName>
    </submittedName>
</protein>
<dbReference type="Proteomes" id="UP000499080">
    <property type="component" value="Unassembled WGS sequence"/>
</dbReference>
<gene>
    <name evidence="1" type="ORF">AVEN_233000_1</name>
</gene>
<evidence type="ECO:0000313" key="1">
    <source>
        <dbReference type="EMBL" id="GBN72620.1"/>
    </source>
</evidence>
<sequence>MFSLEGEVYGRASPSGTILREPIETQMCSSRYAPAHHGALQGKAVAGSGYFQPRYLPWRWHRDIALQRLQRWPYSSKSLFPKNKPPAD</sequence>
<name>A0A4Y2RB30_ARAVE</name>
<keyword evidence="2" id="KW-1185">Reference proteome</keyword>
<evidence type="ECO:0000313" key="2">
    <source>
        <dbReference type="Proteomes" id="UP000499080"/>
    </source>
</evidence>
<reference evidence="1 2" key="1">
    <citation type="journal article" date="2019" name="Sci. Rep.">
        <title>Orb-weaving spider Araneus ventricosus genome elucidates the spidroin gene catalogue.</title>
        <authorList>
            <person name="Kono N."/>
            <person name="Nakamura H."/>
            <person name="Ohtoshi R."/>
            <person name="Moran D.A.P."/>
            <person name="Shinohara A."/>
            <person name="Yoshida Y."/>
            <person name="Fujiwara M."/>
            <person name="Mori M."/>
            <person name="Tomita M."/>
            <person name="Arakawa K."/>
        </authorList>
    </citation>
    <scope>NUCLEOTIDE SEQUENCE [LARGE SCALE GENOMIC DNA]</scope>
</reference>
<proteinExistence type="predicted"/>
<comment type="caution">
    <text evidence="1">The sequence shown here is derived from an EMBL/GenBank/DDBJ whole genome shotgun (WGS) entry which is preliminary data.</text>
</comment>
<dbReference type="AlphaFoldDB" id="A0A4Y2RB30"/>